<evidence type="ECO:0000256" key="6">
    <source>
        <dbReference type="RuleBase" id="RU363077"/>
    </source>
</evidence>
<evidence type="ECO:0000259" key="7">
    <source>
        <dbReference type="Pfam" id="PF00892"/>
    </source>
</evidence>
<keyword evidence="5 6" id="KW-0472">Membrane</keyword>
<reference evidence="8" key="1">
    <citation type="journal article" date="2023" name="Plant Biotechnol. J.">
        <title>Chromosome-level wild Hevea brasiliensis genome provides new tools for genomic-assisted breeding and valuable loci to elevate rubber yield.</title>
        <authorList>
            <person name="Cheng H."/>
            <person name="Song X."/>
            <person name="Hu Y."/>
            <person name="Wu T."/>
            <person name="Yang Q."/>
            <person name="An Z."/>
            <person name="Feng S."/>
            <person name="Deng Z."/>
            <person name="Wu W."/>
            <person name="Zeng X."/>
            <person name="Tu M."/>
            <person name="Wang X."/>
            <person name="Huang H."/>
        </authorList>
    </citation>
    <scope>NUCLEOTIDE SEQUENCE</scope>
    <source>
        <strain evidence="8">MT/VB/25A 57/8</strain>
    </source>
</reference>
<comment type="subcellular location">
    <subcellularLocation>
        <location evidence="1 6">Membrane</location>
        <topology evidence="1 6">Multi-pass membrane protein</topology>
    </subcellularLocation>
</comment>
<accession>A0ABQ9LY32</accession>
<evidence type="ECO:0000256" key="2">
    <source>
        <dbReference type="ARBA" id="ARBA00007635"/>
    </source>
</evidence>
<feature type="transmembrane region" description="Helical" evidence="6">
    <location>
        <begin position="243"/>
        <end position="264"/>
    </location>
</feature>
<evidence type="ECO:0000256" key="1">
    <source>
        <dbReference type="ARBA" id="ARBA00004141"/>
    </source>
</evidence>
<sequence length="351" mass="37862">MAALGVTAVMVVIECMEVGVSTIMKAAMTRGMSQFVYIVYSNALALVILLSSSFIFYRKRPLPQLTVSILLRIFLMGVISFSLQMFLNTGIRYSSPTMSSAMTDLTPAFTFLLALISRMEKLDMRLQGSQAKSVGTMLSVAGALTVTLYKGQPITGVPSQNSSIDESLQVLPSNWVIGGILCAAGALGISLVYVIQTWILKDYPSELMITVICCLYVTVLSVPVSLIAEKDPNAWILKPDVELIAIGCSAIFAVSLRSVVHAWVCGKKGPLYTAMFKPLGMIIATFLGVSFLGDTLYLGSVIGGIIIALGFYTVIWGKAQEEEKMVEEKGNSNFASCSTKAPLLQNRSVDV</sequence>
<feature type="transmembrane region" description="Helical" evidence="6">
    <location>
        <begin position="35"/>
        <end position="57"/>
    </location>
</feature>
<evidence type="ECO:0000256" key="3">
    <source>
        <dbReference type="ARBA" id="ARBA00022692"/>
    </source>
</evidence>
<evidence type="ECO:0000313" key="8">
    <source>
        <dbReference type="EMBL" id="KAJ9172070.1"/>
    </source>
</evidence>
<organism evidence="8 9">
    <name type="scientific">Hevea brasiliensis</name>
    <name type="common">Para rubber tree</name>
    <name type="synonym">Siphonia brasiliensis</name>
    <dbReference type="NCBI Taxonomy" id="3981"/>
    <lineage>
        <taxon>Eukaryota</taxon>
        <taxon>Viridiplantae</taxon>
        <taxon>Streptophyta</taxon>
        <taxon>Embryophyta</taxon>
        <taxon>Tracheophyta</taxon>
        <taxon>Spermatophyta</taxon>
        <taxon>Magnoliopsida</taxon>
        <taxon>eudicotyledons</taxon>
        <taxon>Gunneridae</taxon>
        <taxon>Pentapetalae</taxon>
        <taxon>rosids</taxon>
        <taxon>fabids</taxon>
        <taxon>Malpighiales</taxon>
        <taxon>Euphorbiaceae</taxon>
        <taxon>Crotonoideae</taxon>
        <taxon>Micrandreae</taxon>
        <taxon>Hevea</taxon>
    </lineage>
</organism>
<dbReference type="Pfam" id="PF00892">
    <property type="entry name" value="EamA"/>
    <property type="match status" value="1"/>
</dbReference>
<feature type="domain" description="EamA" evidence="7">
    <location>
        <begin position="10"/>
        <end position="144"/>
    </location>
</feature>
<dbReference type="SUPFAM" id="SSF103481">
    <property type="entry name" value="Multidrug resistance efflux transporter EmrE"/>
    <property type="match status" value="1"/>
</dbReference>
<comment type="caution">
    <text evidence="8">The sequence shown here is derived from an EMBL/GenBank/DDBJ whole genome shotgun (WGS) entry which is preliminary data.</text>
</comment>
<evidence type="ECO:0000256" key="4">
    <source>
        <dbReference type="ARBA" id="ARBA00022989"/>
    </source>
</evidence>
<dbReference type="InterPro" id="IPR000620">
    <property type="entry name" value="EamA_dom"/>
</dbReference>
<comment type="similarity">
    <text evidence="2 6">Belongs to the drug/metabolite transporter (DMT) superfamily. Plant drug/metabolite exporter (P-DME) (TC 2.A.7.4) family.</text>
</comment>
<keyword evidence="9" id="KW-1185">Reference proteome</keyword>
<dbReference type="PANTHER" id="PTHR31218">
    <property type="entry name" value="WAT1-RELATED PROTEIN"/>
    <property type="match status" value="1"/>
</dbReference>
<dbReference type="InterPro" id="IPR037185">
    <property type="entry name" value="EmrE-like"/>
</dbReference>
<dbReference type="EMBL" id="JARPOI010000009">
    <property type="protein sequence ID" value="KAJ9172070.1"/>
    <property type="molecule type" value="Genomic_DNA"/>
</dbReference>
<evidence type="ECO:0000313" key="9">
    <source>
        <dbReference type="Proteomes" id="UP001174677"/>
    </source>
</evidence>
<keyword evidence="4 6" id="KW-1133">Transmembrane helix</keyword>
<feature type="transmembrane region" description="Helical" evidence="6">
    <location>
        <begin position="175"/>
        <end position="195"/>
    </location>
</feature>
<feature type="transmembrane region" description="Helical" evidence="6">
    <location>
        <begin position="271"/>
        <end position="291"/>
    </location>
</feature>
<feature type="transmembrane region" description="Helical" evidence="6">
    <location>
        <begin position="297"/>
        <end position="315"/>
    </location>
</feature>
<protein>
    <recommendedName>
        <fullName evidence="6">WAT1-related protein</fullName>
    </recommendedName>
</protein>
<dbReference type="Proteomes" id="UP001174677">
    <property type="component" value="Chromosome 9"/>
</dbReference>
<gene>
    <name evidence="8" type="ORF">P3X46_015357</name>
</gene>
<keyword evidence="3 6" id="KW-0812">Transmembrane</keyword>
<name>A0ABQ9LY32_HEVBR</name>
<proteinExistence type="inferred from homology"/>
<dbReference type="InterPro" id="IPR030184">
    <property type="entry name" value="WAT1-related"/>
</dbReference>
<evidence type="ECO:0000256" key="5">
    <source>
        <dbReference type="ARBA" id="ARBA00023136"/>
    </source>
</evidence>
<feature type="transmembrane region" description="Helical" evidence="6">
    <location>
        <begin position="207"/>
        <end position="228"/>
    </location>
</feature>
<feature type="transmembrane region" description="Helical" evidence="6">
    <location>
        <begin position="69"/>
        <end position="87"/>
    </location>
</feature>